<organism evidence="2 3">
    <name type="scientific">Plakobranchus ocellatus</name>
    <dbReference type="NCBI Taxonomy" id="259542"/>
    <lineage>
        <taxon>Eukaryota</taxon>
        <taxon>Metazoa</taxon>
        <taxon>Spiralia</taxon>
        <taxon>Lophotrochozoa</taxon>
        <taxon>Mollusca</taxon>
        <taxon>Gastropoda</taxon>
        <taxon>Heterobranchia</taxon>
        <taxon>Euthyneura</taxon>
        <taxon>Panpulmonata</taxon>
        <taxon>Sacoglossa</taxon>
        <taxon>Placobranchoidea</taxon>
        <taxon>Plakobranchidae</taxon>
        <taxon>Plakobranchus</taxon>
    </lineage>
</organism>
<evidence type="ECO:0000313" key="2">
    <source>
        <dbReference type="EMBL" id="GFO49402.1"/>
    </source>
</evidence>
<protein>
    <submittedName>
        <fullName evidence="2">Transposable element p transposase</fullName>
    </submittedName>
</protein>
<comment type="caution">
    <text evidence="2">The sequence shown here is derived from an EMBL/GenBank/DDBJ whole genome shotgun (WGS) entry which is preliminary data.</text>
</comment>
<gene>
    <name evidence="2" type="ORF">PoB_007590700</name>
</gene>
<dbReference type="EMBL" id="BLXT01008489">
    <property type="protein sequence ID" value="GFO49402.1"/>
    <property type="molecule type" value="Genomic_DNA"/>
</dbReference>
<dbReference type="InterPro" id="IPR048365">
    <property type="entry name" value="TNP-like_RNaseH_N"/>
</dbReference>
<feature type="domain" description="Transposable element P transposase-like RNase H" evidence="1">
    <location>
        <begin position="1"/>
        <end position="97"/>
    </location>
</feature>
<name>A0AAV4DZD4_9GAST</name>
<evidence type="ECO:0000313" key="3">
    <source>
        <dbReference type="Proteomes" id="UP000735302"/>
    </source>
</evidence>
<reference evidence="2 3" key="1">
    <citation type="journal article" date="2021" name="Elife">
        <title>Chloroplast acquisition without the gene transfer in kleptoplastic sea slugs, Plakobranchus ocellatus.</title>
        <authorList>
            <person name="Maeda T."/>
            <person name="Takahashi S."/>
            <person name="Yoshida T."/>
            <person name="Shimamura S."/>
            <person name="Takaki Y."/>
            <person name="Nagai Y."/>
            <person name="Toyoda A."/>
            <person name="Suzuki Y."/>
            <person name="Arimoto A."/>
            <person name="Ishii H."/>
            <person name="Satoh N."/>
            <person name="Nishiyama T."/>
            <person name="Hasebe M."/>
            <person name="Maruyama T."/>
            <person name="Minagawa J."/>
            <person name="Obokata J."/>
            <person name="Shigenobu S."/>
        </authorList>
    </citation>
    <scope>NUCLEOTIDE SEQUENCE [LARGE SCALE GENOMIC DNA]</scope>
</reference>
<evidence type="ECO:0000259" key="1">
    <source>
        <dbReference type="Pfam" id="PF21787"/>
    </source>
</evidence>
<dbReference type="Proteomes" id="UP000735302">
    <property type="component" value="Unassembled WGS sequence"/>
</dbReference>
<dbReference type="Pfam" id="PF21787">
    <property type="entry name" value="TNP-like_RNaseH_N"/>
    <property type="match status" value="1"/>
</dbReference>
<dbReference type="AlphaFoldDB" id="A0AAV4DZD4"/>
<sequence>MLDEIYIKASLTYQGGVVFGYCVDQPDKFAATLLCIMVKCFFTSKKFLVKLLPCHALNAKFLFNCVQDVLASLGRSGASATAIVKDNNRVNQAFFQNILL</sequence>
<proteinExistence type="predicted"/>
<keyword evidence="3" id="KW-1185">Reference proteome</keyword>
<accession>A0AAV4DZD4</accession>